<keyword evidence="10 17" id="KW-0378">Hydrolase</keyword>
<name>A0AAE3D1U4_9HYPH</name>
<keyword evidence="9 17" id="KW-0227">DNA damage</keyword>
<dbReference type="SMART" id="SM00475">
    <property type="entry name" value="53EXOc"/>
    <property type="match status" value="1"/>
</dbReference>
<dbReference type="GO" id="GO:0006261">
    <property type="term" value="P:DNA-templated DNA replication"/>
    <property type="evidence" value="ECO:0007669"/>
    <property type="project" value="UniProtKB-UniRule"/>
</dbReference>
<evidence type="ECO:0000313" key="24">
    <source>
        <dbReference type="Proteomes" id="UP001196509"/>
    </source>
</evidence>
<comment type="similarity">
    <text evidence="1 17">Belongs to the DNA polymerase type-A family.</text>
</comment>
<dbReference type="RefSeq" id="WP_220228895.1">
    <property type="nucleotide sequence ID" value="NZ_JAICBX010000002.1"/>
</dbReference>
<dbReference type="InterPro" id="IPR036397">
    <property type="entry name" value="RNaseH_sf"/>
</dbReference>
<dbReference type="CDD" id="cd09898">
    <property type="entry name" value="H3TH_53EXO"/>
    <property type="match status" value="1"/>
</dbReference>
<dbReference type="SMART" id="SM00482">
    <property type="entry name" value="POLAc"/>
    <property type="match status" value="1"/>
</dbReference>
<evidence type="ECO:0000259" key="21">
    <source>
        <dbReference type="SMART" id="SM00479"/>
    </source>
</evidence>
<dbReference type="SMART" id="SM00479">
    <property type="entry name" value="EXOIII"/>
    <property type="match status" value="1"/>
</dbReference>
<dbReference type="CDD" id="cd09859">
    <property type="entry name" value="PIN_53EXO"/>
    <property type="match status" value="1"/>
</dbReference>
<dbReference type="FunFam" id="1.10.150.20:FF:000003">
    <property type="entry name" value="DNA polymerase I"/>
    <property type="match status" value="1"/>
</dbReference>
<evidence type="ECO:0000256" key="13">
    <source>
        <dbReference type="ARBA" id="ARBA00023125"/>
    </source>
</evidence>
<reference evidence="23" key="1">
    <citation type="submission" date="2021-08" db="EMBL/GenBank/DDBJ databases">
        <title>Hoeflea bacterium WL0058 sp. nov., isolated from the sediment.</title>
        <authorList>
            <person name="Wang L."/>
            <person name="Zhang D."/>
        </authorList>
    </citation>
    <scope>NUCLEOTIDE SEQUENCE</scope>
    <source>
        <strain evidence="23">WL0058</strain>
    </source>
</reference>
<evidence type="ECO:0000313" key="23">
    <source>
        <dbReference type="EMBL" id="MBW8638256.1"/>
    </source>
</evidence>
<evidence type="ECO:0000256" key="2">
    <source>
        <dbReference type="ARBA" id="ARBA00011541"/>
    </source>
</evidence>
<dbReference type="InterPro" id="IPR002421">
    <property type="entry name" value="5-3_exonuclease"/>
</dbReference>
<dbReference type="InterPro" id="IPR043502">
    <property type="entry name" value="DNA/RNA_pol_sf"/>
</dbReference>
<evidence type="ECO:0000256" key="3">
    <source>
        <dbReference type="ARBA" id="ARBA00012417"/>
    </source>
</evidence>
<evidence type="ECO:0000256" key="10">
    <source>
        <dbReference type="ARBA" id="ARBA00022801"/>
    </source>
</evidence>
<protein>
    <recommendedName>
        <fullName evidence="4 16">DNA polymerase I</fullName>
        <ecNumber evidence="3 16">2.7.7.7</ecNumber>
    </recommendedName>
</protein>
<dbReference type="SMART" id="SM00279">
    <property type="entry name" value="HhH2"/>
    <property type="match status" value="1"/>
</dbReference>
<dbReference type="Gene3D" id="3.30.420.10">
    <property type="entry name" value="Ribonuclease H-like superfamily/Ribonuclease H"/>
    <property type="match status" value="1"/>
</dbReference>
<dbReference type="PRINTS" id="PR00868">
    <property type="entry name" value="DNAPOLI"/>
</dbReference>
<feature type="compositionally biased region" description="Polar residues" evidence="18">
    <location>
        <begin position="329"/>
        <end position="341"/>
    </location>
</feature>
<evidence type="ECO:0000256" key="16">
    <source>
        <dbReference type="NCBIfam" id="TIGR00593"/>
    </source>
</evidence>
<evidence type="ECO:0000256" key="12">
    <source>
        <dbReference type="ARBA" id="ARBA00022932"/>
    </source>
</evidence>
<evidence type="ECO:0000256" key="18">
    <source>
        <dbReference type="SAM" id="MobiDB-lite"/>
    </source>
</evidence>
<dbReference type="InterPro" id="IPR013520">
    <property type="entry name" value="Ribonucl_H"/>
</dbReference>
<evidence type="ECO:0000256" key="4">
    <source>
        <dbReference type="ARBA" id="ARBA00020311"/>
    </source>
</evidence>
<keyword evidence="11 17" id="KW-0269">Exonuclease</keyword>
<dbReference type="InterPro" id="IPR012337">
    <property type="entry name" value="RNaseH-like_sf"/>
</dbReference>
<feature type="domain" description="5'-3' exonuclease" evidence="20">
    <location>
        <begin position="2"/>
        <end position="268"/>
    </location>
</feature>
<dbReference type="PANTHER" id="PTHR10133:SF27">
    <property type="entry name" value="DNA POLYMERASE NU"/>
    <property type="match status" value="1"/>
</dbReference>
<dbReference type="PANTHER" id="PTHR10133">
    <property type="entry name" value="DNA POLYMERASE I"/>
    <property type="match status" value="1"/>
</dbReference>
<keyword evidence="14 17" id="KW-0234">DNA repair</keyword>
<dbReference type="InterPro" id="IPR029060">
    <property type="entry name" value="PIN-like_dom_sf"/>
</dbReference>
<keyword evidence="5 17" id="KW-0808">Transferase</keyword>
<dbReference type="Pfam" id="PF00476">
    <property type="entry name" value="DNA_pol_A"/>
    <property type="match status" value="1"/>
</dbReference>
<dbReference type="GO" id="GO:0008408">
    <property type="term" value="F:3'-5' exonuclease activity"/>
    <property type="evidence" value="ECO:0007669"/>
    <property type="project" value="UniProtKB-UniRule"/>
</dbReference>
<dbReference type="InterPro" id="IPR036279">
    <property type="entry name" value="5-3_exonuclease_C_sf"/>
</dbReference>
<dbReference type="Gene3D" id="3.30.70.370">
    <property type="match status" value="1"/>
</dbReference>
<keyword evidence="12 17" id="KW-0239">DNA-directed DNA polymerase</keyword>
<dbReference type="GO" id="GO:0006302">
    <property type="term" value="P:double-strand break repair"/>
    <property type="evidence" value="ECO:0007669"/>
    <property type="project" value="TreeGrafter"/>
</dbReference>
<dbReference type="Gene3D" id="1.20.1060.10">
    <property type="entry name" value="Taq DNA Polymerase, Chain T, domain 4"/>
    <property type="match status" value="1"/>
</dbReference>
<evidence type="ECO:0000259" key="22">
    <source>
        <dbReference type="SMART" id="SM00482"/>
    </source>
</evidence>
<dbReference type="SMART" id="SM00474">
    <property type="entry name" value="35EXOc"/>
    <property type="match status" value="1"/>
</dbReference>
<dbReference type="SUPFAM" id="SSF56672">
    <property type="entry name" value="DNA/RNA polymerases"/>
    <property type="match status" value="1"/>
</dbReference>
<dbReference type="SUPFAM" id="SSF53098">
    <property type="entry name" value="Ribonuclease H-like"/>
    <property type="match status" value="1"/>
</dbReference>
<feature type="domain" description="Exonuclease" evidence="21">
    <location>
        <begin position="384"/>
        <end position="569"/>
    </location>
</feature>
<dbReference type="EMBL" id="JAICBX010000002">
    <property type="protein sequence ID" value="MBW8638256.1"/>
    <property type="molecule type" value="Genomic_DNA"/>
</dbReference>
<comment type="function">
    <text evidence="17">In addition to polymerase activity, this DNA polymerase exhibits 3'-5' and 5'-3' exonuclease activity.</text>
</comment>
<dbReference type="GO" id="GO:0003887">
    <property type="term" value="F:DNA-directed DNA polymerase activity"/>
    <property type="evidence" value="ECO:0007669"/>
    <property type="project" value="UniProtKB-UniRule"/>
</dbReference>
<dbReference type="FunFam" id="3.40.50.1010:FF:000001">
    <property type="entry name" value="DNA polymerase I"/>
    <property type="match status" value="1"/>
</dbReference>
<dbReference type="InterPro" id="IPR001098">
    <property type="entry name" value="DNA-dir_DNA_pol_A_palm_dom"/>
</dbReference>
<evidence type="ECO:0000256" key="8">
    <source>
        <dbReference type="ARBA" id="ARBA00022722"/>
    </source>
</evidence>
<dbReference type="GO" id="GO:0008409">
    <property type="term" value="F:5'-3' exonuclease activity"/>
    <property type="evidence" value="ECO:0007669"/>
    <property type="project" value="UniProtKB-UniRule"/>
</dbReference>
<evidence type="ECO:0000256" key="6">
    <source>
        <dbReference type="ARBA" id="ARBA00022695"/>
    </source>
</evidence>
<evidence type="ECO:0000256" key="17">
    <source>
        <dbReference type="RuleBase" id="RU004460"/>
    </source>
</evidence>
<feature type="domain" description="DNA-directed DNA polymerase family A palm" evidence="22">
    <location>
        <begin position="737"/>
        <end position="943"/>
    </location>
</feature>
<evidence type="ECO:0000259" key="20">
    <source>
        <dbReference type="SMART" id="SM00475"/>
    </source>
</evidence>
<dbReference type="InterPro" id="IPR020045">
    <property type="entry name" value="DNA_polI_H3TH"/>
</dbReference>
<dbReference type="FunFam" id="1.10.150.20:FF:000002">
    <property type="entry name" value="DNA polymerase I"/>
    <property type="match status" value="1"/>
</dbReference>
<evidence type="ECO:0000256" key="11">
    <source>
        <dbReference type="ARBA" id="ARBA00022839"/>
    </source>
</evidence>
<dbReference type="AlphaFoldDB" id="A0AAE3D1U4"/>
<dbReference type="InterPro" id="IPR002298">
    <property type="entry name" value="DNA_polymerase_A"/>
</dbReference>
<keyword evidence="6 17" id="KW-0548">Nucleotidyltransferase</keyword>
<dbReference type="FunFam" id="1.20.1060.10:FF:000001">
    <property type="entry name" value="DNA polymerase I"/>
    <property type="match status" value="1"/>
</dbReference>
<proteinExistence type="inferred from homology"/>
<feature type="region of interest" description="Disordered" evidence="18">
    <location>
        <begin position="316"/>
        <end position="345"/>
    </location>
</feature>
<evidence type="ECO:0000256" key="14">
    <source>
        <dbReference type="ARBA" id="ARBA00023204"/>
    </source>
</evidence>
<organism evidence="23 24">
    <name type="scientific">Flavimaribacter sediminis</name>
    <dbReference type="NCBI Taxonomy" id="2865987"/>
    <lineage>
        <taxon>Bacteria</taxon>
        <taxon>Pseudomonadati</taxon>
        <taxon>Pseudomonadota</taxon>
        <taxon>Alphaproteobacteria</taxon>
        <taxon>Hyphomicrobiales</taxon>
        <taxon>Rhizobiaceae</taxon>
        <taxon>Flavimaribacter</taxon>
    </lineage>
</organism>
<dbReference type="SUPFAM" id="SSF47807">
    <property type="entry name" value="5' to 3' exonuclease, C-terminal subdomain"/>
    <property type="match status" value="1"/>
</dbReference>
<evidence type="ECO:0000259" key="19">
    <source>
        <dbReference type="SMART" id="SM00474"/>
    </source>
</evidence>
<dbReference type="Pfam" id="PF01367">
    <property type="entry name" value="5_3_exonuc"/>
    <property type="match status" value="1"/>
</dbReference>
<gene>
    <name evidence="17 23" type="primary">polA</name>
    <name evidence="23" type="ORF">K1W69_13755</name>
</gene>
<dbReference type="CDD" id="cd08637">
    <property type="entry name" value="DNA_pol_A_pol_I_C"/>
    <property type="match status" value="1"/>
</dbReference>
<dbReference type="Gene3D" id="3.40.50.1010">
    <property type="entry name" value="5'-nuclease"/>
    <property type="match status" value="1"/>
</dbReference>
<feature type="domain" description="3'-5' exonuclease" evidence="19">
    <location>
        <begin position="364"/>
        <end position="568"/>
    </location>
</feature>
<dbReference type="GO" id="GO:0003677">
    <property type="term" value="F:DNA binding"/>
    <property type="evidence" value="ECO:0007669"/>
    <property type="project" value="UniProtKB-UniRule"/>
</dbReference>
<dbReference type="InterPro" id="IPR002562">
    <property type="entry name" value="3'-5'_exonuclease_dom"/>
</dbReference>
<evidence type="ECO:0000256" key="9">
    <source>
        <dbReference type="ARBA" id="ARBA00022763"/>
    </source>
</evidence>
<dbReference type="Gene3D" id="1.10.150.20">
    <property type="entry name" value="5' to 3' exonuclease, C-terminal subdomain"/>
    <property type="match status" value="2"/>
</dbReference>
<evidence type="ECO:0000256" key="7">
    <source>
        <dbReference type="ARBA" id="ARBA00022705"/>
    </source>
</evidence>
<keyword evidence="8" id="KW-0540">Nuclease</keyword>
<accession>A0AAE3D1U4</accession>
<dbReference type="NCBIfam" id="NF004397">
    <property type="entry name" value="PRK05755.1"/>
    <property type="match status" value="1"/>
</dbReference>
<dbReference type="InterPro" id="IPR008918">
    <property type="entry name" value="HhH2"/>
</dbReference>
<dbReference type="EC" id="2.7.7.7" evidence="3 16"/>
<sequence length="983" mass="107306">MNKNDHLFLVDGSGYIFRAFHALPPLTRKSDGLPVGAVAGFCNMLWKLLADARDTSVGVTPTHLAVIFDYSSKTFRKELYPEYKANRSEPPEDLIPQFGLIREATKAFDLPCIELEGFEADDLIATYARLAEEAGADTTIISSDKDLMQLVTPHVSMYDSMKDRQIGRDEVIEKWGVPPEKMIDLQSLTGDSTDNVPGVPGIGPKTAAQLLEEYGDLDTLLARAGEIKQNKRRENIIAFADQARLSRELVTLKIDTPVEDDLDSFKLEPQNGPKLIAFLKAMEFTTLTRRVAEATGAEASDVDPATVEVAWGAAARGPDLDEGDAATPETATANDSDSGQWTPAALARARAEEAASARIDHSAYHCLRDMEALDAFIAAARETGVVAFDTETTSLDPMQAELVGFSLAYQPQDGKAAASGPIQAAYTPLIHKAGADDLLGGGLVENQIPVDEALARLKTLLEDPSVLKIAQNMKYDWLIMKRHGVEIESFDDTMLISYAIDAGVGGQGMDALSERWLGHKPIAYKEVAGSGRSAVTFDFVDIEKATTYAAEDADVTLRLWQALKPRLAADGLVSVYERLERPMVATLANMEMRGVSVDRQILSRLSGDFAQGAAALEDEIQTLAGEKFNVGSPRQLGEILFGKMGLPGGTKTRSGQWSTTAQKLEELAAEGLELPGKIVEWRQLTKLKSTYTDALPGFINPETDRVHTSYALASTTTGRLSSSEPNLQNIPVRTAEGRKIRTAFVSQPGYKLVSADYSQIELRVLAHVADIEALKKAFADGLDIHAMTASEMFGVPVKDMPPEIRRRAKAINFGIIYGISAFGLANQLSIPRSEASEYIKTYFERFPGIRDYMESTKAFAREHGYVETIFGRRAHYPEIKSSNPQVRSFNERAAINAPIQGSAADIIRRAMIRIDAALDEADLTGSMLLQVHDELIFEAPDDEVDATIRVATDIMENAAMPAVAMKVPLKVDARAASNWDEAH</sequence>
<comment type="caution">
    <text evidence="23">The sequence shown here is derived from an EMBL/GenBank/DDBJ whole genome shotgun (WGS) entry which is preliminary data.</text>
</comment>
<dbReference type="NCBIfam" id="TIGR00593">
    <property type="entry name" value="pola"/>
    <property type="match status" value="1"/>
</dbReference>
<dbReference type="Pfam" id="PF01612">
    <property type="entry name" value="DNA_pol_A_exo1"/>
    <property type="match status" value="1"/>
</dbReference>
<keyword evidence="7 17" id="KW-0235">DNA replication</keyword>
<dbReference type="Pfam" id="PF02739">
    <property type="entry name" value="5_3_exonuc_N"/>
    <property type="match status" value="1"/>
</dbReference>
<comment type="catalytic activity">
    <reaction evidence="15 17">
        <text>DNA(n) + a 2'-deoxyribonucleoside 5'-triphosphate = DNA(n+1) + diphosphate</text>
        <dbReference type="Rhea" id="RHEA:22508"/>
        <dbReference type="Rhea" id="RHEA-COMP:17339"/>
        <dbReference type="Rhea" id="RHEA-COMP:17340"/>
        <dbReference type="ChEBI" id="CHEBI:33019"/>
        <dbReference type="ChEBI" id="CHEBI:61560"/>
        <dbReference type="ChEBI" id="CHEBI:173112"/>
        <dbReference type="EC" id="2.7.7.7"/>
    </reaction>
</comment>
<dbReference type="InterPro" id="IPR018320">
    <property type="entry name" value="DNA_polymerase_1"/>
</dbReference>
<keyword evidence="24" id="KW-1185">Reference proteome</keyword>
<dbReference type="InterPro" id="IPR020046">
    <property type="entry name" value="5-3_exonucl_a-hlix_arch_N"/>
</dbReference>
<evidence type="ECO:0000256" key="5">
    <source>
        <dbReference type="ARBA" id="ARBA00022679"/>
    </source>
</evidence>
<dbReference type="InterPro" id="IPR019760">
    <property type="entry name" value="DNA-dir_DNA_pol_A_CS"/>
</dbReference>
<evidence type="ECO:0000256" key="15">
    <source>
        <dbReference type="ARBA" id="ARBA00049244"/>
    </source>
</evidence>
<keyword evidence="13 17" id="KW-0238">DNA-binding</keyword>
<comment type="subunit">
    <text evidence="2">Single-chain monomer with multiple functions.</text>
</comment>
<dbReference type="CDD" id="cd06139">
    <property type="entry name" value="DNA_polA_I_Ecoli_like_exo"/>
    <property type="match status" value="1"/>
</dbReference>
<dbReference type="PROSITE" id="PS00447">
    <property type="entry name" value="DNA_POLYMERASE_A"/>
    <property type="match status" value="1"/>
</dbReference>
<dbReference type="SUPFAM" id="SSF88723">
    <property type="entry name" value="PIN domain-like"/>
    <property type="match status" value="1"/>
</dbReference>
<dbReference type="Proteomes" id="UP001196509">
    <property type="component" value="Unassembled WGS sequence"/>
</dbReference>
<evidence type="ECO:0000256" key="1">
    <source>
        <dbReference type="ARBA" id="ARBA00007705"/>
    </source>
</evidence>